<sequence length="473" mass="54078">MSDRNESSNQPSATDAAVALTNMPVSMSPPLPARHQGHTTVTSVHASDDHTGDHPPALPHRPPRSKKYGLDRISTDDFELTTPIGSPRVPKQGANSRPPADPACDTTSLHQKTLDFLLENQTSRVVGLFYELPEDLKIPDGEYYNQLNAEDHLIEVRSEVEAKNFNNPDQPTVYKLWLKSMKLKKFGPITVSNPELLAQLESAQIESESVLPQLASVCGKLGTKSLPPLVLFIHSRLQDPEITFILAKLYSKIDMTRWVFMVLRSTERTNASMLISWHEKHRDVADFVQKQLESVNFWKPLTAQELDLVVHRVVVYGFDSIVGDVASMLCGGKPKSGIESQLIWDDHEYELLNEPLKEPHDLLREQNKLHKLQEELETKRKQYTELLNNYRQLNEERFSNQTMIKKLEANNGQLRLKWNECERKLNAQLSNFEVIKVNNEKNAEIDKINQKLRLEIDRVQVELAELRAKKLRH</sequence>
<dbReference type="EMBL" id="JAEUBD010000983">
    <property type="protein sequence ID" value="KAH3669611.1"/>
    <property type="molecule type" value="Genomic_DNA"/>
</dbReference>
<keyword evidence="1" id="KW-0175">Coiled coil</keyword>
<evidence type="ECO:0000256" key="2">
    <source>
        <dbReference type="SAM" id="MobiDB-lite"/>
    </source>
</evidence>
<evidence type="ECO:0000313" key="4">
    <source>
        <dbReference type="Proteomes" id="UP000788993"/>
    </source>
</evidence>
<dbReference type="OrthoDB" id="4084298at2759"/>
<reference evidence="3" key="2">
    <citation type="submission" date="2021-01" db="EMBL/GenBank/DDBJ databases">
        <authorList>
            <person name="Schikora-Tamarit M.A."/>
        </authorList>
    </citation>
    <scope>NUCLEOTIDE SEQUENCE</scope>
    <source>
        <strain evidence="3">NCAIM Y.01608</strain>
    </source>
</reference>
<dbReference type="Proteomes" id="UP000788993">
    <property type="component" value="Unassembled WGS sequence"/>
</dbReference>
<evidence type="ECO:0000313" key="3">
    <source>
        <dbReference type="EMBL" id="KAH3669611.1"/>
    </source>
</evidence>
<reference evidence="3" key="1">
    <citation type="journal article" date="2021" name="Open Biol.">
        <title>Shared evolutionary footprints suggest mitochondrial oxidative damage underlies multiple complex I losses in fungi.</title>
        <authorList>
            <person name="Schikora-Tamarit M.A."/>
            <person name="Marcet-Houben M."/>
            <person name="Nosek J."/>
            <person name="Gabaldon T."/>
        </authorList>
    </citation>
    <scope>NUCLEOTIDE SEQUENCE</scope>
    <source>
        <strain evidence="3">NCAIM Y.01608</strain>
    </source>
</reference>
<dbReference type="RefSeq" id="XP_018211890.1">
    <property type="nucleotide sequence ID" value="XM_018353278.1"/>
</dbReference>
<accession>A0A1B7SKR3</accession>
<dbReference type="AlphaFoldDB" id="A0A1B7SKR3"/>
<proteinExistence type="predicted"/>
<name>A0A1B7SKR3_9ASCO</name>
<comment type="caution">
    <text evidence="3">The sequence shown here is derived from an EMBL/GenBank/DDBJ whole genome shotgun (WGS) entry which is preliminary data.</text>
</comment>
<evidence type="ECO:0000256" key="1">
    <source>
        <dbReference type="SAM" id="Coils"/>
    </source>
</evidence>
<feature type="region of interest" description="Disordered" evidence="2">
    <location>
        <begin position="1"/>
        <end position="105"/>
    </location>
</feature>
<feature type="coiled-coil region" evidence="1">
    <location>
        <begin position="362"/>
        <end position="469"/>
    </location>
</feature>
<protein>
    <submittedName>
        <fullName evidence="3">Uncharacterized protein</fullName>
    </submittedName>
</protein>
<organism evidence="3 4">
    <name type="scientific">Ogataea polymorpha</name>
    <dbReference type="NCBI Taxonomy" id="460523"/>
    <lineage>
        <taxon>Eukaryota</taxon>
        <taxon>Fungi</taxon>
        <taxon>Dikarya</taxon>
        <taxon>Ascomycota</taxon>
        <taxon>Saccharomycotina</taxon>
        <taxon>Pichiomycetes</taxon>
        <taxon>Pichiales</taxon>
        <taxon>Pichiaceae</taxon>
        <taxon>Ogataea</taxon>
    </lineage>
</organism>
<keyword evidence="4" id="KW-1185">Reference proteome</keyword>
<gene>
    <name evidence="3" type="ORF">OGATHE_002423</name>
</gene>